<comment type="caution">
    <text evidence="3">The sequence shown here is derived from an EMBL/GenBank/DDBJ whole genome shotgun (WGS) entry which is preliminary data.</text>
</comment>
<dbReference type="PANTHER" id="PTHR47307:SF1">
    <property type="entry name" value="GLUTATHIONE-REGULATED POTASSIUM-EFFLUX SYSTEM ANCILLARY PROTEIN KEFG"/>
    <property type="match status" value="1"/>
</dbReference>
<evidence type="ECO:0000256" key="1">
    <source>
        <dbReference type="ARBA" id="ARBA00023002"/>
    </source>
</evidence>
<protein>
    <submittedName>
        <fullName evidence="3">NAD(P)H-dependent oxidoreductase</fullName>
    </submittedName>
</protein>
<dbReference type="PANTHER" id="PTHR47307">
    <property type="entry name" value="GLUTATHIONE-REGULATED POTASSIUM-EFFLUX SYSTEM ANCILLARY PROTEIN KEFG"/>
    <property type="match status" value="1"/>
</dbReference>
<dbReference type="Proteomes" id="UP001219862">
    <property type="component" value="Unassembled WGS sequence"/>
</dbReference>
<evidence type="ECO:0000259" key="2">
    <source>
        <dbReference type="Pfam" id="PF02525"/>
    </source>
</evidence>
<evidence type="ECO:0000313" key="4">
    <source>
        <dbReference type="Proteomes" id="UP001219862"/>
    </source>
</evidence>
<dbReference type="InterPro" id="IPR029039">
    <property type="entry name" value="Flavoprotein-like_sf"/>
</dbReference>
<dbReference type="InterPro" id="IPR003680">
    <property type="entry name" value="Flavodoxin_fold"/>
</dbReference>
<keyword evidence="1" id="KW-0560">Oxidoreductase</keyword>
<keyword evidence="4" id="KW-1185">Reference proteome</keyword>
<evidence type="ECO:0000313" key="3">
    <source>
        <dbReference type="EMBL" id="MDC8784302.1"/>
    </source>
</evidence>
<dbReference type="Pfam" id="PF02525">
    <property type="entry name" value="Flavodoxin_2"/>
    <property type="match status" value="1"/>
</dbReference>
<feature type="domain" description="Flavodoxin-like fold" evidence="2">
    <location>
        <begin position="3"/>
        <end position="175"/>
    </location>
</feature>
<reference evidence="3 4" key="1">
    <citation type="submission" date="2022-10" db="EMBL/GenBank/DDBJ databases">
        <title>paucibacter sp. hw8 Genome sequencing.</title>
        <authorList>
            <person name="Park S."/>
        </authorList>
    </citation>
    <scope>NUCLEOTIDE SEQUENCE [LARGE SCALE GENOMIC DNA]</scope>
    <source>
        <strain evidence="4">hw8</strain>
    </source>
</reference>
<dbReference type="EMBL" id="JAQQXS010000003">
    <property type="protein sequence ID" value="MDC8784302.1"/>
    <property type="molecule type" value="Genomic_DNA"/>
</dbReference>
<dbReference type="SUPFAM" id="SSF52218">
    <property type="entry name" value="Flavoproteins"/>
    <property type="match status" value="1"/>
</dbReference>
<dbReference type="InterPro" id="IPR046980">
    <property type="entry name" value="KefG/KefF"/>
</dbReference>
<dbReference type="RefSeq" id="WP_273595425.1">
    <property type="nucleotide sequence ID" value="NZ_JAQQXS010000003.1"/>
</dbReference>
<gene>
    <name evidence="3" type="ORF">PRZ01_03730</name>
</gene>
<organism evidence="3 4">
    <name type="scientific">Roseateles koreensis</name>
    <dbReference type="NCBI Taxonomy" id="2987526"/>
    <lineage>
        <taxon>Bacteria</taxon>
        <taxon>Pseudomonadati</taxon>
        <taxon>Pseudomonadota</taxon>
        <taxon>Betaproteobacteria</taxon>
        <taxon>Burkholderiales</taxon>
        <taxon>Sphaerotilaceae</taxon>
        <taxon>Roseateles</taxon>
    </lineage>
</organism>
<sequence>MTRITLLLAHPDLAQSRVTQAIVRAVRAAQQAGNTPITLRDLYQLYPDYAIDTAAERQALAEADTLVLLHPLHWYGMPALLKLWVDEVLQFGWAYGPGGQALRGKTLWLVTSAGGSPEAYSASGHHGHALEQFLLPYAQIARLCGMHYHPPRLLYGAHRYSEAELHQHALEFVQQLLNYGQQDARPLPPEIDLDARPALFSPLPMPLFGPLNDEVA</sequence>
<name>A0ABT5KN87_9BURK</name>
<proteinExistence type="predicted"/>
<accession>A0ABT5KN87</accession>
<dbReference type="Gene3D" id="3.40.50.360">
    <property type="match status" value="1"/>
</dbReference>